<name>A0ABZ3CLX4_9STAP</name>
<organism evidence="1 2">
    <name type="scientific">Salinicoccus bachuensis</name>
    <dbReference type="NCBI Taxonomy" id="3136731"/>
    <lineage>
        <taxon>Bacteria</taxon>
        <taxon>Bacillati</taxon>
        <taxon>Bacillota</taxon>
        <taxon>Bacilli</taxon>
        <taxon>Bacillales</taxon>
        <taxon>Staphylococcaceae</taxon>
        <taxon>Salinicoccus</taxon>
    </lineage>
</organism>
<evidence type="ECO:0000313" key="2">
    <source>
        <dbReference type="Proteomes" id="UP001455384"/>
    </source>
</evidence>
<gene>
    <name evidence="1" type="ORF">RQP18_04200</name>
</gene>
<keyword evidence="2" id="KW-1185">Reference proteome</keyword>
<dbReference type="Proteomes" id="UP001455384">
    <property type="component" value="Chromosome"/>
</dbReference>
<sequence length="71" mass="8326">MEKFSSQQIEKLIEIKREKGELKDQADCMHRDIVKCYLNGKAHRYVCMECGFADKSRAAFFSYPQSDRQMG</sequence>
<dbReference type="RefSeq" id="WP_342388918.1">
    <property type="nucleotide sequence ID" value="NZ_CP138333.2"/>
</dbReference>
<protein>
    <submittedName>
        <fullName evidence="1">Uncharacterized protein</fullName>
    </submittedName>
</protein>
<evidence type="ECO:0000313" key="1">
    <source>
        <dbReference type="EMBL" id="WZX30399.1"/>
    </source>
</evidence>
<accession>A0ABZ3CLX4</accession>
<dbReference type="EMBL" id="CP138333">
    <property type="protein sequence ID" value="WZX30399.1"/>
    <property type="molecule type" value="Genomic_DNA"/>
</dbReference>
<reference evidence="2" key="1">
    <citation type="submission" date="2023-10" db="EMBL/GenBank/DDBJ databases">
        <title>Genome analysis and identification of Salinococcus sp. Bachu38 nov., a PGPR from the rhizosphere of Tamarix.</title>
        <authorList>
            <person name="Liang Z."/>
            <person name="Zhang X."/>
            <person name="Jia J."/>
            <person name="Chen X."/>
            <person name="Wang Y."/>
            <person name="Wang Q."/>
            <person name="Wang R."/>
        </authorList>
    </citation>
    <scope>NUCLEOTIDE SEQUENCE [LARGE SCALE GENOMIC DNA]</scope>
    <source>
        <strain evidence="2">Bachu38</strain>
    </source>
</reference>
<proteinExistence type="predicted"/>